<keyword evidence="4" id="KW-1185">Reference proteome</keyword>
<evidence type="ECO:0000313" key="4">
    <source>
        <dbReference type="Proteomes" id="UP001560296"/>
    </source>
</evidence>
<dbReference type="SUPFAM" id="SSF52499">
    <property type="entry name" value="Isochorismatase-like hydrolases"/>
    <property type="match status" value="1"/>
</dbReference>
<dbReference type="EMBL" id="JBFTEG010000009">
    <property type="protein sequence ID" value="MEX6502914.1"/>
    <property type="molecule type" value="Genomic_DNA"/>
</dbReference>
<dbReference type="Gene3D" id="3.40.50.850">
    <property type="entry name" value="Isochorismatase-like"/>
    <property type="match status" value="1"/>
</dbReference>
<reference evidence="3 4" key="1">
    <citation type="submission" date="2024-07" db="EMBL/GenBank/DDBJ databases">
        <authorList>
            <person name="Li M."/>
        </authorList>
    </citation>
    <scope>NUCLEOTIDE SEQUENCE [LARGE SCALE GENOMIC DNA]</scope>
    <source>
        <strain evidence="3 4">25A3E</strain>
    </source>
</reference>
<keyword evidence="1 3" id="KW-0378">Hydrolase</keyword>
<name>A0ABV3YUV7_9PSED</name>
<gene>
    <name evidence="3" type="ORF">AB5S05_12630</name>
</gene>
<dbReference type="GO" id="GO:0016787">
    <property type="term" value="F:hydrolase activity"/>
    <property type="evidence" value="ECO:0007669"/>
    <property type="project" value="UniProtKB-KW"/>
</dbReference>
<dbReference type="PANTHER" id="PTHR43540">
    <property type="entry name" value="PEROXYUREIDOACRYLATE/UREIDOACRYLATE AMIDOHYDROLASE-RELATED"/>
    <property type="match status" value="1"/>
</dbReference>
<evidence type="ECO:0000256" key="1">
    <source>
        <dbReference type="ARBA" id="ARBA00022801"/>
    </source>
</evidence>
<dbReference type="CDD" id="cd01014">
    <property type="entry name" value="nicotinamidase_related"/>
    <property type="match status" value="1"/>
</dbReference>
<protein>
    <submittedName>
        <fullName evidence="3">Cysteine hydrolase family protein</fullName>
        <ecNumber evidence="3">3.-.-.-</ecNumber>
    </submittedName>
</protein>
<dbReference type="InterPro" id="IPR000868">
    <property type="entry name" value="Isochorismatase-like_dom"/>
</dbReference>
<dbReference type="Proteomes" id="UP001560296">
    <property type="component" value="Unassembled WGS sequence"/>
</dbReference>
<organism evidence="3 4">
    <name type="scientific">Pseudomonas zhanjiangensis</name>
    <dbReference type="NCBI Taxonomy" id="3239015"/>
    <lineage>
        <taxon>Bacteria</taxon>
        <taxon>Pseudomonadati</taxon>
        <taxon>Pseudomonadota</taxon>
        <taxon>Gammaproteobacteria</taxon>
        <taxon>Pseudomonadales</taxon>
        <taxon>Pseudomonadaceae</taxon>
        <taxon>Pseudomonas</taxon>
    </lineage>
</organism>
<proteinExistence type="predicted"/>
<feature type="domain" description="Isochorismatase-like" evidence="2">
    <location>
        <begin position="3"/>
        <end position="155"/>
    </location>
</feature>
<dbReference type="Pfam" id="PF00857">
    <property type="entry name" value="Isochorismatase"/>
    <property type="match status" value="1"/>
</dbReference>
<dbReference type="EC" id="3.-.-.-" evidence="3"/>
<comment type="caution">
    <text evidence="3">The sequence shown here is derived from an EMBL/GenBank/DDBJ whole genome shotgun (WGS) entry which is preliminary data.</text>
</comment>
<dbReference type="InterPro" id="IPR036380">
    <property type="entry name" value="Isochorismatase-like_sf"/>
</dbReference>
<evidence type="ECO:0000259" key="2">
    <source>
        <dbReference type="Pfam" id="PF00857"/>
    </source>
</evidence>
<evidence type="ECO:0000313" key="3">
    <source>
        <dbReference type="EMBL" id="MEX6502914.1"/>
    </source>
</evidence>
<dbReference type="InterPro" id="IPR050272">
    <property type="entry name" value="Isochorismatase-like_hydrls"/>
</dbReference>
<sequence length="179" mass="19334">MSSALLIIDVQQALCTGAEAAFDSGRVIERINTVAERARATGAPVVLIQHEEERGPLQFDSDGWQLAEGLATSPGDLRIRKTTPDSFHRTELIQRLQERDISRLLICGLQSDFCVDTTTRRALALGYEVVLVADAHSTVDNGVLSAAQITAHHNTTLANMTSFGKRAVVVPAADVQIEA</sequence>
<dbReference type="RefSeq" id="WP_369287883.1">
    <property type="nucleotide sequence ID" value="NZ_JBFTEG010000009.1"/>
</dbReference>
<accession>A0ABV3YUV7</accession>